<dbReference type="Proteomes" id="UP001168146">
    <property type="component" value="Unassembled WGS sequence"/>
</dbReference>
<comment type="caution">
    <text evidence="6">The sequence shown here is derived from an EMBL/GenBank/DDBJ whole genome shotgun (WGS) entry which is preliminary data.</text>
</comment>
<dbReference type="InterPro" id="IPR016024">
    <property type="entry name" value="ARM-type_fold"/>
</dbReference>
<keyword evidence="1" id="KW-0813">Transport</keyword>
<feature type="region of interest" description="Disordered" evidence="3">
    <location>
        <begin position="376"/>
        <end position="397"/>
    </location>
</feature>
<dbReference type="Pfam" id="PF16213">
    <property type="entry name" value="DCB"/>
    <property type="match status" value="1"/>
</dbReference>
<name>A0AAN6FAN8_9PEZI</name>
<evidence type="ECO:0000256" key="1">
    <source>
        <dbReference type="ARBA" id="ARBA00022448"/>
    </source>
</evidence>
<feature type="domain" description="Mon2/Sec7/BIG1-like dimerisation and cyclophilin-binding" evidence="5">
    <location>
        <begin position="5"/>
        <end position="175"/>
    </location>
</feature>
<organism evidence="6 7">
    <name type="scientific">Friedmanniomyces endolithicus</name>
    <dbReference type="NCBI Taxonomy" id="329885"/>
    <lineage>
        <taxon>Eukaryota</taxon>
        <taxon>Fungi</taxon>
        <taxon>Dikarya</taxon>
        <taxon>Ascomycota</taxon>
        <taxon>Pezizomycotina</taxon>
        <taxon>Dothideomycetes</taxon>
        <taxon>Dothideomycetidae</taxon>
        <taxon>Mycosphaerellales</taxon>
        <taxon>Teratosphaeriaceae</taxon>
        <taxon>Friedmanniomyces</taxon>
    </lineage>
</organism>
<evidence type="ECO:0000256" key="2">
    <source>
        <dbReference type="ARBA" id="ARBA00022927"/>
    </source>
</evidence>
<dbReference type="GO" id="GO:0005794">
    <property type="term" value="C:Golgi apparatus"/>
    <property type="evidence" value="ECO:0007669"/>
    <property type="project" value="UniProtKB-ARBA"/>
</dbReference>
<reference evidence="6" key="1">
    <citation type="submission" date="2021-12" db="EMBL/GenBank/DDBJ databases">
        <title>Black yeast isolated from Biological Soil Crust.</title>
        <authorList>
            <person name="Kurbessoian T."/>
        </authorList>
    </citation>
    <scope>NUCLEOTIDE SEQUENCE</scope>
    <source>
        <strain evidence="6">CCFEE 5208</strain>
    </source>
</reference>
<feature type="region of interest" description="Disordered" evidence="3">
    <location>
        <begin position="498"/>
        <end position="517"/>
    </location>
</feature>
<keyword evidence="2" id="KW-0653">Protein transport</keyword>
<evidence type="ECO:0000313" key="6">
    <source>
        <dbReference type="EMBL" id="KAK0307297.1"/>
    </source>
</evidence>
<accession>A0AAN6FAN8</accession>
<dbReference type="EMBL" id="JASUXU010000096">
    <property type="protein sequence ID" value="KAK0307297.1"/>
    <property type="molecule type" value="Genomic_DNA"/>
</dbReference>
<evidence type="ECO:0000259" key="4">
    <source>
        <dbReference type="Pfam" id="PF12783"/>
    </source>
</evidence>
<gene>
    <name evidence="6" type="primary">MON2_2</name>
    <name evidence="6" type="ORF">LTR82_016015</name>
</gene>
<sequence>MTAALLANELQNLISEAKRKNGDLKTAAEKSLHDLKALPSTSEQQLAADLSRRPAFIEPFLLACATKTAKFASGGVTCLQRLVLTKGLPKTRLKDTLDAFNACAELGLDVQLRVLQALPSLLQNYSDDLKDDLLAGALQLCALLQSAKAATVSGVAAATLQQLVSAVFEKVVDEDRKATDIAARHEVPGDGKPIILRPAAYDAYRMFRDLVLAAEERSTKFVRLTALSPESCLELIASALSANARLFVAHTELSGIICANLLPAVTRPLCDRLSFTLTIRSLRVMDMLLCRYFTRFKGEFEVVLGLLTQNLDLDTAAPWRRAVAMEVIRSFFANSGCIIDAYVAYDFADDGKVVVQDLMSAFVRLSTEKPAAIGLGQQSSVPLGPGSRDSGSEQAPVEAAGGMASVISSALGVTEVSTAGISSQWSLPRTPCLDQLDKLEAPLLPETYVNTMVLECLNSLADTLARAVVPLAVHGDRSGLDTNGEDTMANDVSLPQRPVLSSRSRSSREGAAVGDTFGHEHESVAPRIRAVAELVDTCWPAILAMCSTYLNAALEEQYYRNLIKAYQRFAQVAGLLRLSTARDALITTLSKSAVPPHIVNAAMTESIRSPTAPSIESARVFSNSRGMLSVDSLVSQTSMSSADRRSSVEPGWPMLSTRNLLALRALLNLAIALGPTMDTAFAVVVDALKQADLILSSSATQQAMRQGAHQKGVDAPAAFQVFSAEVNAVEAAASRLLESTAEYPNEAFLAVLKSFIRLLGAKPMDLPGSPTSGPSSPPATPRLKERIFSGLPGMSTFAEMQARDYQFVVPKLGALGRLNVARFIAYDPRDSGWTLLIDELAKVACAGSKPREARRAATDVLCSLAAETVYEALPEDEAVRSLVQRRAFAVLLQMVDSIYSEDGELTSVDLEMQGRVLEALRSILERCGESLKAGWMEILAVICSAFDRTDSDPMGSQQSVETCIDWNHISNDLVSVQIGRSAFTALQLVCSDFLAVLPEGVIPSLIELLFRFIEQRDDLNMALTTVTIVMAVAERLISAGAIEDMDHFSQPMEDTTSISDRSHLSHETGSAQLVLLLTHLRSAVRVTQKEVRNAALLTLCSILNTHGDQLPPNAWDFLLRSVVLNTLSDDAQRYVHEGTSLENALHKTPPAETAMSVNIISSISGLVVQHIRTIEQISKLPSLWEMFLNKLEAYLDCQSHSLSEAVYTALTKVLLHVSEPTSIWTTPVYRAFSMWLKRLPEGPADSDREDNQGAYTAYIGAGQELYRLAKQTMGSPQTRKMIDNIYHCVAQSTGPSHGADFNNLSALQSKALELLKDIRTDQATLPTSLTMAAAHLAVLYHRQAGMTGIKSGPTFVAVASEAIDWLAVLIRTHTVDVEMVDSGAVLSAIRTLKRIVESKYDDPAKCKGTALWRKASSAAVNLSQHVLGLPELLELDNTVKSSLWAGYAGIAAAIVKGNGVANLVDEDEVRGDELADIESFQTLRAVLAPRIGSPSLPDSIRHAYCRSVFDASIVHRAEPGEVPDIGESPLKDLQRIRRGRARRVPYSRRERMSYVCFEELLALSSSPESGTIEQLKLAQAAAPLLVLRFAIPIRAYIADHPLRGKRPQPLSELEELLFCFDRIKSLRLHPDALSADPEAVGRTGSTAHLHFLYPLLAKAIGIAGDSWSGTQEVHQPLQSVLQTIVAFP</sequence>
<evidence type="ECO:0000256" key="3">
    <source>
        <dbReference type="SAM" id="MobiDB-lite"/>
    </source>
</evidence>
<protein>
    <submittedName>
        <fullName evidence="6">Endocytosis and vacuole integrity protein</fullName>
    </submittedName>
</protein>
<dbReference type="SUPFAM" id="SSF48371">
    <property type="entry name" value="ARM repeat"/>
    <property type="match status" value="1"/>
</dbReference>
<dbReference type="InterPro" id="IPR032691">
    <property type="entry name" value="Mon2/Sec7/BIG1-like_HUS"/>
</dbReference>
<evidence type="ECO:0000259" key="5">
    <source>
        <dbReference type="Pfam" id="PF16213"/>
    </source>
</evidence>
<dbReference type="Pfam" id="PF12783">
    <property type="entry name" value="Sec7-like_HUS"/>
    <property type="match status" value="1"/>
</dbReference>
<proteinExistence type="predicted"/>
<dbReference type="InterPro" id="IPR032629">
    <property type="entry name" value="DCB_dom"/>
</dbReference>
<evidence type="ECO:0000313" key="7">
    <source>
        <dbReference type="Proteomes" id="UP001168146"/>
    </source>
</evidence>
<dbReference type="GO" id="GO:0015031">
    <property type="term" value="P:protein transport"/>
    <property type="evidence" value="ECO:0007669"/>
    <property type="project" value="UniProtKB-KW"/>
</dbReference>
<feature type="domain" description="Mon2/Sec7/BIG1-like HUS" evidence="4">
    <location>
        <begin position="200"/>
        <end position="350"/>
    </location>
</feature>